<sequence length="123" mass="13709">MPLHIDGTLFLMVAVYLALGVIVAWMPDSFPRFQRNHPGMSYPVVNFSLPFEVDETSWPRVKRVGSRVFFFFALVEGVNALCEGFGLYENAPLPRSRVSGILFCGCICCYLIATALAARGEKK</sequence>
<gene>
    <name evidence="2" type="ORF">JCM17207_24650</name>
</gene>
<dbReference type="AlphaFoldDB" id="A0AA37J0W4"/>
<feature type="transmembrane region" description="Helical" evidence="1">
    <location>
        <begin position="100"/>
        <end position="118"/>
    </location>
</feature>
<dbReference type="Proteomes" id="UP001055185">
    <property type="component" value="Unassembled WGS sequence"/>
</dbReference>
<reference evidence="2" key="1">
    <citation type="journal article" date="2022" name="Int. J. Syst. Evol. Microbiol.">
        <title>Genome-based, phenotypic and chemotaxonomic classification of Faecalibacterium strains: proposal of three novel species Faecalibacterium duncaniae sp. nov., Faecalibacterium hattorii sp. nov. and Faecalibacterium gallinarum sp. nov. .</title>
        <authorList>
            <person name="Sakamoto M."/>
            <person name="Sakurai N."/>
            <person name="Tanno H."/>
            <person name="Iino T."/>
            <person name="Ohkuma M."/>
            <person name="Endo A."/>
        </authorList>
    </citation>
    <scope>NUCLEOTIDE SEQUENCE</scope>
    <source>
        <strain evidence="2">JCM 17207</strain>
    </source>
</reference>
<evidence type="ECO:0000313" key="3">
    <source>
        <dbReference type="Proteomes" id="UP001055185"/>
    </source>
</evidence>
<name>A0AA37J0W4_9FIRM</name>
<accession>A0AA37J0W4</accession>
<comment type="caution">
    <text evidence="2">The sequence shown here is derived from an EMBL/GenBank/DDBJ whole genome shotgun (WGS) entry which is preliminary data.</text>
</comment>
<keyword evidence="3" id="KW-1185">Reference proteome</keyword>
<evidence type="ECO:0000256" key="1">
    <source>
        <dbReference type="SAM" id="Phobius"/>
    </source>
</evidence>
<evidence type="ECO:0000313" key="2">
    <source>
        <dbReference type="EMBL" id="GJN65840.1"/>
    </source>
</evidence>
<protein>
    <submittedName>
        <fullName evidence="2">Uncharacterized protein</fullName>
    </submittedName>
</protein>
<proteinExistence type="predicted"/>
<organism evidence="2 3">
    <name type="scientific">Faecalibacterium gallinarum</name>
    <dbReference type="NCBI Taxonomy" id="2903556"/>
    <lineage>
        <taxon>Bacteria</taxon>
        <taxon>Bacillati</taxon>
        <taxon>Bacillota</taxon>
        <taxon>Clostridia</taxon>
        <taxon>Eubacteriales</taxon>
        <taxon>Oscillospiraceae</taxon>
        <taxon>Faecalibacterium</taxon>
    </lineage>
</organism>
<feature type="transmembrane region" description="Helical" evidence="1">
    <location>
        <begin position="6"/>
        <end position="26"/>
    </location>
</feature>
<feature type="transmembrane region" description="Helical" evidence="1">
    <location>
        <begin position="68"/>
        <end position="88"/>
    </location>
</feature>
<dbReference type="RefSeq" id="WP_238318049.1">
    <property type="nucleotide sequence ID" value="NZ_BQKV01000109.1"/>
</dbReference>
<keyword evidence="1" id="KW-0472">Membrane</keyword>
<dbReference type="EMBL" id="BQKV01000109">
    <property type="protein sequence ID" value="GJN65840.1"/>
    <property type="molecule type" value="Genomic_DNA"/>
</dbReference>
<keyword evidence="1" id="KW-0812">Transmembrane</keyword>
<keyword evidence="1" id="KW-1133">Transmembrane helix</keyword>